<reference evidence="3" key="1">
    <citation type="submission" date="2021-05" db="EMBL/GenBank/DDBJ databases">
        <title>The genome of the haptophyte Pavlova lutheri (Diacronema luteri, Pavlovales) - a model for lipid biosynthesis in eukaryotic algae.</title>
        <authorList>
            <person name="Hulatt C.J."/>
            <person name="Posewitz M.C."/>
        </authorList>
    </citation>
    <scope>NUCLEOTIDE SEQUENCE</scope>
    <source>
        <strain evidence="3">NIVA-4/92</strain>
    </source>
</reference>
<comment type="caution">
    <text evidence="3">The sequence shown here is derived from an EMBL/GenBank/DDBJ whole genome shotgun (WGS) entry which is preliminary data.</text>
</comment>
<accession>A0A8J5XIC8</accession>
<evidence type="ECO:0000313" key="4">
    <source>
        <dbReference type="Proteomes" id="UP000751190"/>
    </source>
</evidence>
<feature type="region of interest" description="Disordered" evidence="1">
    <location>
        <begin position="251"/>
        <end position="272"/>
    </location>
</feature>
<sequence>MRERAAVPRATLRERAHGVWRAAERFGVELRNTAAVPIGRVLLSPAELWGSGSVNAAFIDLFHSPSSGWRDADEQALRAHVQAQLARALRRPRCVVFYRTDSADPGHTKRVPWTGAGLLFVPPRWLHVRARRALERQRDYPQLLQAALLLSLAPYNLNASRTADVELGGACHRSSWLVDRALRHPLDTLRVGAGALARPFRRAAQPAHTLHAVRTLSSQRVCCTASWRTRARASWLPGASALRWALRRTAAREGGGGGGSVNGGGSDGTGGKGASSDGFVTLAFRGTKQLSDILTDVDALPTRFGAAGGRAHRGFAKAFDSVEPQIHALLAEALPNGGRVLLTGHSLGGALAQLAAVAIANASTAERPLRALLVTFAAPAVGDGTFARELRAAAEPCGGLRVYNTDDPIPHIATTLGYKHAGVPIVLRLGDEAKAAYRRVAAPQPGFNAWASHVLYHVGATVYAVWTPRPPGRPPEPDDDDPWPLWGWGAPPTKARVKRQKN</sequence>
<feature type="compositionally biased region" description="Gly residues" evidence="1">
    <location>
        <begin position="253"/>
        <end position="272"/>
    </location>
</feature>
<gene>
    <name evidence="3" type="ORF">KFE25_012346</name>
</gene>
<dbReference type="Pfam" id="PF01764">
    <property type="entry name" value="Lipase_3"/>
    <property type="match status" value="1"/>
</dbReference>
<dbReference type="EMBL" id="JAGTXO010000011">
    <property type="protein sequence ID" value="KAG8464983.1"/>
    <property type="molecule type" value="Genomic_DNA"/>
</dbReference>
<organism evidence="3 4">
    <name type="scientific">Diacronema lutheri</name>
    <name type="common">Unicellular marine alga</name>
    <name type="synonym">Monochrysis lutheri</name>
    <dbReference type="NCBI Taxonomy" id="2081491"/>
    <lineage>
        <taxon>Eukaryota</taxon>
        <taxon>Haptista</taxon>
        <taxon>Haptophyta</taxon>
        <taxon>Pavlovophyceae</taxon>
        <taxon>Pavlovales</taxon>
        <taxon>Pavlovaceae</taxon>
        <taxon>Diacronema</taxon>
    </lineage>
</organism>
<protein>
    <recommendedName>
        <fullName evidence="2">Fungal lipase-type domain-containing protein</fullName>
    </recommendedName>
</protein>
<dbReference type="CDD" id="cd00519">
    <property type="entry name" value="Lipase_3"/>
    <property type="match status" value="1"/>
</dbReference>
<dbReference type="SUPFAM" id="SSF53474">
    <property type="entry name" value="alpha/beta-Hydrolases"/>
    <property type="match status" value="1"/>
</dbReference>
<feature type="region of interest" description="Disordered" evidence="1">
    <location>
        <begin position="469"/>
        <end position="502"/>
    </location>
</feature>
<dbReference type="Gene3D" id="3.40.50.1820">
    <property type="entry name" value="alpha/beta hydrolase"/>
    <property type="match status" value="1"/>
</dbReference>
<evidence type="ECO:0000313" key="3">
    <source>
        <dbReference type="EMBL" id="KAG8464983.1"/>
    </source>
</evidence>
<name>A0A8J5XIC8_DIALT</name>
<proteinExistence type="predicted"/>
<dbReference type="InterPro" id="IPR002921">
    <property type="entry name" value="Fungal_lipase-type"/>
</dbReference>
<evidence type="ECO:0000259" key="2">
    <source>
        <dbReference type="Pfam" id="PF01764"/>
    </source>
</evidence>
<dbReference type="PANTHER" id="PTHR45856">
    <property type="entry name" value="ALPHA/BETA-HYDROLASES SUPERFAMILY PROTEIN"/>
    <property type="match status" value="1"/>
</dbReference>
<feature type="compositionally biased region" description="Low complexity" evidence="1">
    <location>
        <begin position="483"/>
        <end position="492"/>
    </location>
</feature>
<feature type="domain" description="Fungal lipase-type" evidence="2">
    <location>
        <begin position="282"/>
        <end position="414"/>
    </location>
</feature>
<dbReference type="Proteomes" id="UP000751190">
    <property type="component" value="Unassembled WGS sequence"/>
</dbReference>
<keyword evidence="4" id="KW-1185">Reference proteome</keyword>
<dbReference type="AlphaFoldDB" id="A0A8J5XIC8"/>
<dbReference type="InterPro" id="IPR029058">
    <property type="entry name" value="AB_hydrolase_fold"/>
</dbReference>
<dbReference type="InterPro" id="IPR051218">
    <property type="entry name" value="Sec_MonoDiacylglyc_Lipase"/>
</dbReference>
<dbReference type="PANTHER" id="PTHR45856:SF24">
    <property type="entry name" value="FUNGAL LIPASE-LIKE DOMAIN-CONTAINING PROTEIN"/>
    <property type="match status" value="1"/>
</dbReference>
<dbReference type="GO" id="GO:0006629">
    <property type="term" value="P:lipid metabolic process"/>
    <property type="evidence" value="ECO:0007669"/>
    <property type="project" value="InterPro"/>
</dbReference>
<evidence type="ECO:0000256" key="1">
    <source>
        <dbReference type="SAM" id="MobiDB-lite"/>
    </source>
</evidence>